<protein>
    <submittedName>
        <fullName evidence="1">Uncharacterized protein</fullName>
    </submittedName>
</protein>
<reference evidence="1" key="1">
    <citation type="submission" date="2018-05" db="EMBL/GenBank/DDBJ databases">
        <authorList>
            <person name="Lanie J.A."/>
            <person name="Ng W.-L."/>
            <person name="Kazmierczak K.M."/>
            <person name="Andrzejewski T.M."/>
            <person name="Davidsen T.M."/>
            <person name="Wayne K.J."/>
            <person name="Tettelin H."/>
            <person name="Glass J.I."/>
            <person name="Rusch D."/>
            <person name="Podicherti R."/>
            <person name="Tsui H.-C.T."/>
            <person name="Winkler M.E."/>
        </authorList>
    </citation>
    <scope>NUCLEOTIDE SEQUENCE</scope>
</reference>
<evidence type="ECO:0000313" key="1">
    <source>
        <dbReference type="EMBL" id="SVB43125.1"/>
    </source>
</evidence>
<gene>
    <name evidence="1" type="ORF">METZ01_LOCUS195979</name>
</gene>
<sequence length="73" mass="8511">MTSKKTKEEKPKFLKLPTGPGPDAQILYYRTFGKRIPRFTYMSIPHRQLLEIVNSACSLGEEVEDWGVYFQDE</sequence>
<dbReference type="EMBL" id="UINC01041611">
    <property type="protein sequence ID" value="SVB43125.1"/>
    <property type="molecule type" value="Genomic_DNA"/>
</dbReference>
<organism evidence="1">
    <name type="scientific">marine metagenome</name>
    <dbReference type="NCBI Taxonomy" id="408172"/>
    <lineage>
        <taxon>unclassified sequences</taxon>
        <taxon>metagenomes</taxon>
        <taxon>ecological metagenomes</taxon>
    </lineage>
</organism>
<accession>A0A382DXZ4</accession>
<dbReference type="AlphaFoldDB" id="A0A382DXZ4"/>
<name>A0A382DXZ4_9ZZZZ</name>
<proteinExistence type="predicted"/>